<dbReference type="OrthoDB" id="910810at2"/>
<dbReference type="AlphaFoldDB" id="A0A3E2NXF1"/>
<name>A0A3E2NXF1_9SPHI</name>
<proteinExistence type="predicted"/>
<keyword evidence="2" id="KW-1185">Reference proteome</keyword>
<evidence type="ECO:0000313" key="2">
    <source>
        <dbReference type="Proteomes" id="UP000260823"/>
    </source>
</evidence>
<dbReference type="RefSeq" id="WP_117382592.1">
    <property type="nucleotide sequence ID" value="NZ_QWDE01000001.1"/>
</dbReference>
<sequence length="680" mass="76894">MQLYIDNELMDLADDSPIALTFQINNLAEVKNQQGNTSNQFKLPLTQRNRRILGFPDDVAFCGKAPYDNYPAKIVQDGLEIIPNGIAVLNGIEQDGAAITVLSGNVDFFDTLDAKIYDMGDAETTIGKQGLLKYFDHAYTVDNVVASQNKNEGWIWPVIDYGTITYPTDQPLKIDIRQMRPGFFLKTMVELIAKQAGYRINPDSFLLKQPLYQKLIVQFANDNFSHGTNYQNTTDDLGIEVTNAAKYVHTNDAYEEDMRLNTVINDSSNSFKSNAYVAKARVAFTASFTYSLTLAGKITLDDGGAKAHIYFEYYDVHGNPTKLDRITHTLDNDAQLVNSYAQITSFFQRGIAVKTFTNQKLSADVELLAGESLKVRYEVNHRAARDLYSEIQAGATFKIETKREEVLLGQTIQCERIFPDLSLKDLLKDTLQRFGIICQTDNAARTITFASFRDIVNNIPVARDWTRKCIDQGKAINFQLGSYAQENYLKQKEDDSIKPKGFGNTKITVNDKTLAATADLVESQFAPTLNRPYVNGTIAQILKVDRSTEEDAIDFSVSTQPRLLINDTLNLLDTGKQITFTDGTNERAVNSTIAIPYFAKDGAAESLDWEYLRKQYYPELEKILQQTKKVVRYFMLSPRDILELDLLIPVYLEQDSAYYYINKIDSWRKGQPVKVELVRL</sequence>
<comment type="caution">
    <text evidence="1">The sequence shown here is derived from an EMBL/GenBank/DDBJ whole genome shotgun (WGS) entry which is preliminary data.</text>
</comment>
<dbReference type="Proteomes" id="UP000260823">
    <property type="component" value="Unassembled WGS sequence"/>
</dbReference>
<organism evidence="1 2">
    <name type="scientific">Mucilaginibacter terrenus</name>
    <dbReference type="NCBI Taxonomy" id="2482727"/>
    <lineage>
        <taxon>Bacteria</taxon>
        <taxon>Pseudomonadati</taxon>
        <taxon>Bacteroidota</taxon>
        <taxon>Sphingobacteriia</taxon>
        <taxon>Sphingobacteriales</taxon>
        <taxon>Sphingobacteriaceae</taxon>
        <taxon>Mucilaginibacter</taxon>
    </lineage>
</organism>
<dbReference type="EMBL" id="QWDE01000001">
    <property type="protein sequence ID" value="RFZ85695.1"/>
    <property type="molecule type" value="Genomic_DNA"/>
</dbReference>
<evidence type="ECO:0000313" key="1">
    <source>
        <dbReference type="EMBL" id="RFZ85695.1"/>
    </source>
</evidence>
<accession>A0A3E2NXF1</accession>
<protein>
    <submittedName>
        <fullName evidence="1">Uncharacterized protein</fullName>
    </submittedName>
</protein>
<reference evidence="1 2" key="1">
    <citation type="submission" date="2018-08" db="EMBL/GenBank/DDBJ databases">
        <title>Mucilaginibacter terrae sp. nov., isolated from manganese diggings.</title>
        <authorList>
            <person name="Huang Y."/>
            <person name="Zhou Z."/>
        </authorList>
    </citation>
    <scope>NUCLEOTIDE SEQUENCE [LARGE SCALE GENOMIC DNA]</scope>
    <source>
        <strain evidence="1 2">ZH6</strain>
    </source>
</reference>
<gene>
    <name evidence="1" type="ORF">DYU05_08890</name>
</gene>